<dbReference type="InterPro" id="IPR023330">
    <property type="entry name" value="Rhabdovirus_ncapsid_N"/>
</dbReference>
<evidence type="ECO:0000256" key="10">
    <source>
        <dbReference type="ARBA" id="ARBA00023274"/>
    </source>
</evidence>
<dbReference type="EMBL" id="ON746522">
    <property type="protein sequence ID" value="UYL95563.1"/>
    <property type="molecule type" value="Viral_cRNA"/>
</dbReference>
<dbReference type="GO" id="GO:0003723">
    <property type="term" value="F:RNA binding"/>
    <property type="evidence" value="ECO:0007669"/>
    <property type="project" value="UniProtKB-KW"/>
</dbReference>
<feature type="compositionally biased region" description="Low complexity" evidence="12">
    <location>
        <begin position="11"/>
        <end position="29"/>
    </location>
</feature>
<feature type="domain" description="Rhabdovirus nucleocapsid" evidence="13">
    <location>
        <begin position="101"/>
        <end position="490"/>
    </location>
</feature>
<keyword evidence="10" id="KW-0687">Ribonucleoprotein</keyword>
<dbReference type="InterPro" id="IPR000448">
    <property type="entry name" value="Rhabdo_ncapsid"/>
</dbReference>
<dbReference type="GO" id="GO:0019029">
    <property type="term" value="C:helical viral capsid"/>
    <property type="evidence" value="ECO:0007669"/>
    <property type="project" value="UniProtKB-KW"/>
</dbReference>
<reference evidence="14" key="1">
    <citation type="submission" date="2022-05" db="EMBL/GenBank/DDBJ databases">
        <authorList>
            <person name="Cao W."/>
            <person name="Jia N."/>
            <person name="Lam T.T.-Y."/>
            <person name="Ni X."/>
            <person name="Liu J."/>
        </authorList>
    </citation>
    <scope>NUCLEOTIDE SEQUENCE</scope>
    <source>
        <strain evidence="14">TIGMIC 5</strain>
    </source>
</reference>
<evidence type="ECO:0000256" key="6">
    <source>
        <dbReference type="ARBA" id="ARBA00022844"/>
    </source>
</evidence>
<evidence type="ECO:0000259" key="13">
    <source>
        <dbReference type="Pfam" id="PF00945"/>
    </source>
</evidence>
<evidence type="ECO:0000256" key="11">
    <source>
        <dbReference type="ARBA" id="ARBA00033344"/>
    </source>
</evidence>
<keyword evidence="8 14" id="KW-0543">Viral nucleoprotein</keyword>
<evidence type="ECO:0000256" key="4">
    <source>
        <dbReference type="ARBA" id="ARBA00022497"/>
    </source>
</evidence>
<evidence type="ECO:0000256" key="7">
    <source>
        <dbReference type="ARBA" id="ARBA00022884"/>
    </source>
</evidence>
<dbReference type="Gene3D" id="1.10.3610.10">
    <property type="entry name" value="Nucleoprotein"/>
    <property type="match status" value="1"/>
</dbReference>
<organism evidence="14">
    <name type="scientific">Qingyang Rhabd tick virus 1</name>
    <dbReference type="NCBI Taxonomy" id="2972324"/>
    <lineage>
        <taxon>Viruses</taxon>
        <taxon>Riboviria</taxon>
        <taxon>Orthornavirae</taxon>
        <taxon>Negarnaviricota</taxon>
        <taxon>Haploviricotina</taxon>
        <taxon>Monjiviricetes</taxon>
        <taxon>Mononegavirales</taxon>
        <taxon>Rhabdoviridae</taxon>
    </lineage>
</organism>
<keyword evidence="6" id="KW-0946">Virion</keyword>
<sequence>MTSDSPPFFFGRARLGAPTGRGLRPPGGTFRRDPGVPPQEVDDEPETPQQRMERIAIWERSQLGIAVREGVTDPRPRPNLLTIHRSSVHTYRRAVRVTERDEAVEYPSLWFIKNPGKRPKVVYKKWQISGPELKKTVIQGFFQDNLDLSVVAQYLVYILPKYKFKLEENWISYGVEIGHAGQEITPLSLLEIAEEVQPGTTGSIAPQDFSDIAVILLITTQYRLSVMHNRGARPEYINQVTERFKTLAPELGLTEAGLLGKELKDVKIWALEPNIRKLMAAINMFIEKTWHDELSVARIGTLVSKGRDSAVIGDLLRLQKILGLNTEGTIKWLFSPLLEVEIDAMTVTTEEYWDEQGYFFYMADMGLSKKSPYSGSANPRMHFILNAIAFFLDGQAAPTTRWIECPKVHTLLRAAILAGFALKSPGGIAPVASETPDEGQMVTLILRRMEQDDGVALDGAPRTNDWANWVMYYEQTEWEVTTQMKEWALRFRRPVGAARPGSLAEKMNSLLETL</sequence>
<evidence type="ECO:0000256" key="3">
    <source>
        <dbReference type="ARBA" id="ARBA00014389"/>
    </source>
</evidence>
<keyword evidence="7" id="KW-0694">RNA-binding</keyword>
<dbReference type="SUPFAM" id="SSF140809">
    <property type="entry name" value="Rhabdovirus nucleoprotein-like"/>
    <property type="match status" value="1"/>
</dbReference>
<proteinExistence type="predicted"/>
<dbReference type="Gene3D" id="1.10.3570.10">
    <property type="entry name" value="Rhabdovirus nucleocapsid protein like domain"/>
    <property type="match status" value="1"/>
</dbReference>
<evidence type="ECO:0000256" key="12">
    <source>
        <dbReference type="SAM" id="MobiDB-lite"/>
    </source>
</evidence>
<feature type="region of interest" description="Disordered" evidence="12">
    <location>
        <begin position="1"/>
        <end position="49"/>
    </location>
</feature>
<evidence type="ECO:0000313" key="14">
    <source>
        <dbReference type="EMBL" id="UYL95563.1"/>
    </source>
</evidence>
<comment type="subcellular location">
    <subcellularLocation>
        <location evidence="1">Host cytoplasm</location>
    </subcellularLocation>
    <subcellularLocation>
        <location evidence="2">Virion</location>
    </subcellularLocation>
</comment>
<evidence type="ECO:0000256" key="1">
    <source>
        <dbReference type="ARBA" id="ARBA00004192"/>
    </source>
</evidence>
<evidence type="ECO:0000256" key="5">
    <source>
        <dbReference type="ARBA" id="ARBA00022561"/>
    </source>
</evidence>
<dbReference type="InterPro" id="IPR023331">
    <property type="entry name" value="Rhabdovirus_ncapsid_C"/>
</dbReference>
<evidence type="ECO:0000256" key="8">
    <source>
        <dbReference type="ARBA" id="ARBA00023086"/>
    </source>
</evidence>
<protein>
    <recommendedName>
        <fullName evidence="3">Nucleoprotein</fullName>
    </recommendedName>
    <alternativeName>
        <fullName evidence="11">Nucleocapsid protein</fullName>
    </alternativeName>
</protein>
<keyword evidence="4" id="KW-1139">Helical capsid protein</keyword>
<evidence type="ECO:0000256" key="2">
    <source>
        <dbReference type="ARBA" id="ARBA00004328"/>
    </source>
</evidence>
<keyword evidence="5" id="KW-0167">Capsid protein</keyword>
<accession>A0A9E7V2A0</accession>
<dbReference type="GO" id="GO:0030430">
    <property type="term" value="C:host cell cytoplasm"/>
    <property type="evidence" value="ECO:0007669"/>
    <property type="project" value="UniProtKB-SubCell"/>
</dbReference>
<dbReference type="GO" id="GO:1990904">
    <property type="term" value="C:ribonucleoprotein complex"/>
    <property type="evidence" value="ECO:0007669"/>
    <property type="project" value="UniProtKB-KW"/>
</dbReference>
<keyword evidence="9" id="KW-1035">Host cytoplasm</keyword>
<dbReference type="GO" id="GO:0019013">
    <property type="term" value="C:viral nucleocapsid"/>
    <property type="evidence" value="ECO:0007669"/>
    <property type="project" value="UniProtKB-KW"/>
</dbReference>
<evidence type="ECO:0000256" key="9">
    <source>
        <dbReference type="ARBA" id="ARBA00023200"/>
    </source>
</evidence>
<dbReference type="Pfam" id="PF00945">
    <property type="entry name" value="Rhabdo_ncap"/>
    <property type="match status" value="1"/>
</dbReference>
<dbReference type="InterPro" id="IPR035961">
    <property type="entry name" value="Rhabdovirus_nucleoprotein-like"/>
</dbReference>
<name>A0A9E7V2A0_9RHAB</name>